<sequence length="182" mass="20922">MARIKEEIINIDGQDILITTPTKEDAKEVLEFRKCAYEESDFLLRYPDELNITEEQQGNFLDKMIESQLNVFICLKVGNKIIANSNVNGNDKRKCRHIGSIGISIRKDYWGKGLGTKLFEKILEWADEMNISRLTLEVDATNERGIALYKKFGFEIEGTHKMTTRLSDGTFRDSYSMARIAE</sequence>
<dbReference type="PROSITE" id="PS51186">
    <property type="entry name" value="GNAT"/>
    <property type="match status" value="1"/>
</dbReference>
<dbReference type="PANTHER" id="PTHR43415:SF3">
    <property type="entry name" value="GNAT-FAMILY ACETYLTRANSFERASE"/>
    <property type="match status" value="1"/>
</dbReference>
<gene>
    <name evidence="2" type="ORF">KDK92_19215</name>
</gene>
<dbReference type="Proteomes" id="UP001056429">
    <property type="component" value="Unassembled WGS sequence"/>
</dbReference>
<evidence type="ECO:0000259" key="1">
    <source>
        <dbReference type="PROSITE" id="PS51186"/>
    </source>
</evidence>
<evidence type="ECO:0000313" key="3">
    <source>
        <dbReference type="Proteomes" id="UP001056429"/>
    </source>
</evidence>
<organism evidence="2 3">
    <name type="scientific">Oceanirhabdus seepicola</name>
    <dbReference type="NCBI Taxonomy" id="2828781"/>
    <lineage>
        <taxon>Bacteria</taxon>
        <taxon>Bacillati</taxon>
        <taxon>Bacillota</taxon>
        <taxon>Clostridia</taxon>
        <taxon>Eubacteriales</taxon>
        <taxon>Clostridiaceae</taxon>
        <taxon>Oceanirhabdus</taxon>
    </lineage>
</organism>
<comment type="caution">
    <text evidence="2">The sequence shown here is derived from an EMBL/GenBank/DDBJ whole genome shotgun (WGS) entry which is preliminary data.</text>
</comment>
<evidence type="ECO:0000313" key="2">
    <source>
        <dbReference type="EMBL" id="MCM1991875.1"/>
    </source>
</evidence>
<dbReference type="Pfam" id="PF00583">
    <property type="entry name" value="Acetyltransf_1"/>
    <property type="match status" value="1"/>
</dbReference>
<name>A0A9J6P5L8_9CLOT</name>
<dbReference type="EMBL" id="JAGSOJ010000004">
    <property type="protein sequence ID" value="MCM1991875.1"/>
    <property type="molecule type" value="Genomic_DNA"/>
</dbReference>
<feature type="domain" description="N-acetyltransferase" evidence="1">
    <location>
        <begin position="16"/>
        <end position="182"/>
    </location>
</feature>
<dbReference type="PANTHER" id="PTHR43415">
    <property type="entry name" value="SPERMIDINE N(1)-ACETYLTRANSFERASE"/>
    <property type="match status" value="1"/>
</dbReference>
<dbReference type="RefSeq" id="WP_250861009.1">
    <property type="nucleotide sequence ID" value="NZ_JAGSOJ010000004.1"/>
</dbReference>
<dbReference type="AlphaFoldDB" id="A0A9J6P5L8"/>
<dbReference type="CDD" id="cd04301">
    <property type="entry name" value="NAT_SF"/>
    <property type="match status" value="1"/>
</dbReference>
<reference evidence="2" key="1">
    <citation type="journal article" date="2021" name="mSystems">
        <title>Bacteria and Archaea Synergistically Convert Glycine Betaine to Biogenic Methane in the Formosa Cold Seep of the South China Sea.</title>
        <authorList>
            <person name="Li L."/>
            <person name="Zhang W."/>
            <person name="Zhang S."/>
            <person name="Song L."/>
            <person name="Sun Q."/>
            <person name="Zhang H."/>
            <person name="Xiang H."/>
            <person name="Dong X."/>
        </authorList>
    </citation>
    <scope>NUCLEOTIDE SEQUENCE</scope>
    <source>
        <strain evidence="2">ZWT</strain>
    </source>
</reference>
<dbReference type="GO" id="GO:0016747">
    <property type="term" value="F:acyltransferase activity, transferring groups other than amino-acyl groups"/>
    <property type="evidence" value="ECO:0007669"/>
    <property type="project" value="InterPro"/>
</dbReference>
<reference evidence="2" key="2">
    <citation type="submission" date="2021-04" db="EMBL/GenBank/DDBJ databases">
        <authorList>
            <person name="Dong X."/>
        </authorList>
    </citation>
    <scope>NUCLEOTIDE SEQUENCE</scope>
    <source>
        <strain evidence="2">ZWT</strain>
    </source>
</reference>
<dbReference type="SUPFAM" id="SSF55729">
    <property type="entry name" value="Acyl-CoA N-acyltransferases (Nat)"/>
    <property type="match status" value="1"/>
</dbReference>
<dbReference type="InterPro" id="IPR000182">
    <property type="entry name" value="GNAT_dom"/>
</dbReference>
<accession>A0A9J6P5L8</accession>
<protein>
    <submittedName>
        <fullName evidence="2">GNAT family N-acetyltransferase</fullName>
    </submittedName>
</protein>
<keyword evidence="3" id="KW-1185">Reference proteome</keyword>
<proteinExistence type="predicted"/>
<dbReference type="InterPro" id="IPR016181">
    <property type="entry name" value="Acyl_CoA_acyltransferase"/>
</dbReference>
<dbReference type="Gene3D" id="3.40.630.30">
    <property type="match status" value="1"/>
</dbReference>